<protein>
    <submittedName>
        <fullName evidence="4">AGC/PKC protein kinase</fullName>
    </submittedName>
</protein>
<evidence type="ECO:0000313" key="4">
    <source>
        <dbReference type="EMBL" id="EIJ87230.1"/>
    </source>
</evidence>
<evidence type="ECO:0000313" key="5">
    <source>
        <dbReference type="Proteomes" id="UP000002872"/>
    </source>
</evidence>
<dbReference type="InParanoid" id="I3EDD3"/>
<keyword evidence="4" id="KW-0808">Transferase</keyword>
<dbReference type="CDD" id="cd00029">
    <property type="entry name" value="C1"/>
    <property type="match status" value="1"/>
</dbReference>
<dbReference type="HOGENOM" id="CLU_792482_0_0_1"/>
<dbReference type="EMBL" id="GL870884">
    <property type="protein sequence ID" value="EIJ87230.1"/>
    <property type="molecule type" value="Genomic_DNA"/>
</dbReference>
<evidence type="ECO:0000256" key="1">
    <source>
        <dbReference type="ARBA" id="ARBA00022723"/>
    </source>
</evidence>
<proteinExistence type="predicted"/>
<feature type="domain" description="Phorbol-ester/DAG-type" evidence="3">
    <location>
        <begin position="277"/>
        <end position="328"/>
    </location>
</feature>
<dbReference type="GO" id="GO:0016301">
    <property type="term" value="F:kinase activity"/>
    <property type="evidence" value="ECO:0007669"/>
    <property type="project" value="UniProtKB-KW"/>
</dbReference>
<dbReference type="SUPFAM" id="SSF57889">
    <property type="entry name" value="Cysteine-rich domain"/>
    <property type="match status" value="1"/>
</dbReference>
<dbReference type="InterPro" id="IPR046349">
    <property type="entry name" value="C1-like_sf"/>
</dbReference>
<sequence>MTDRLPNTVNIIKKLTELLPSLSEAEAEAARYQIEQLKDSNPFLSGKQTESQSILECWETRDISRAKVIMQRITQDRRLLEGYNVILQDKDTPEIEQTVDKIQRVLYFLEREILLIKRLLSDAFVTDKNYNPNIIGESSELIESFKIKKYSGKAHLSIVGINDRNPLHKGISIMIYTDDVLVGEIAQREIEESKSISIDFKNIYRMEIVVKTQDDVIIGNIFFPIEDLADAEDIGVKNFYYSIKDKSTLSISFGKCILESNTIHRALENVLTKRVAEHLLRKIESISVYRCGVCGSNEETSDVELYYRCDMCKFTCHMKCTHLIFFVCNEFKKKEEMESEKKELEEKLQK</sequence>
<name>I3EDD3_NEMP3</name>
<dbReference type="OrthoDB" id="63267at2759"/>
<keyword evidence="2" id="KW-0862">Zinc</keyword>
<dbReference type="STRING" id="935791.I3EDD3"/>
<keyword evidence="1" id="KW-0479">Metal-binding</keyword>
<dbReference type="VEuPathDB" id="MicrosporidiaDB:NEQG_02565"/>
<reference evidence="4" key="1">
    <citation type="submission" date="2011-01" db="EMBL/GenBank/DDBJ databases">
        <title>The Genome Sequence of Nematocida parisii strain ERTm3.</title>
        <authorList>
            <consortium name="The Broad Institute Genome Sequencing Platform"/>
            <consortium name="The Broad Institute Genome Sequencing Center for Infectious Disease"/>
            <person name="Cuomo C."/>
            <person name="Troemel E."/>
            <person name="Young S.K."/>
            <person name="Zeng Q."/>
            <person name="Gargeya S."/>
            <person name="Fitzgerald M."/>
            <person name="Haas B."/>
            <person name="Abouelleil A."/>
            <person name="Alvarado L."/>
            <person name="Arachchi H.M."/>
            <person name="Berlin A."/>
            <person name="Chapman S.B."/>
            <person name="Gearin G."/>
            <person name="Goldberg J."/>
            <person name="Griggs A."/>
            <person name="Gujja S."/>
            <person name="Hansen M."/>
            <person name="Heiman D."/>
            <person name="Howarth C."/>
            <person name="Larimer J."/>
            <person name="Lui A."/>
            <person name="MacDonald P.J.P."/>
            <person name="McCowen C."/>
            <person name="Montmayeur A."/>
            <person name="Murphy C."/>
            <person name="Neiman D."/>
            <person name="Pearson M."/>
            <person name="Priest M."/>
            <person name="Roberts A."/>
            <person name="Saif S."/>
            <person name="Shea T."/>
            <person name="Sisk P."/>
            <person name="Stolte C."/>
            <person name="Sykes S."/>
            <person name="Wortman J."/>
            <person name="Nusbaum C."/>
            <person name="Birren B."/>
        </authorList>
    </citation>
    <scope>NUCLEOTIDE SEQUENCE</scope>
    <source>
        <strain evidence="4">ERTm3</strain>
    </source>
</reference>
<keyword evidence="5" id="KW-1185">Reference proteome</keyword>
<organism evidence="4 5">
    <name type="scientific">Nematocida parisii (strain ERTm3)</name>
    <name type="common">Nematode killer fungus</name>
    <dbReference type="NCBI Taxonomy" id="935791"/>
    <lineage>
        <taxon>Eukaryota</taxon>
        <taxon>Fungi</taxon>
        <taxon>Fungi incertae sedis</taxon>
        <taxon>Microsporidia</taxon>
        <taxon>Nematocida</taxon>
    </lineage>
</organism>
<evidence type="ECO:0000259" key="3">
    <source>
        <dbReference type="PROSITE" id="PS50081"/>
    </source>
</evidence>
<accession>I3EDD3</accession>
<dbReference type="GO" id="GO:0046872">
    <property type="term" value="F:metal ion binding"/>
    <property type="evidence" value="ECO:0007669"/>
    <property type="project" value="UniProtKB-KW"/>
</dbReference>
<gene>
    <name evidence="4" type="ORF">NEQG_02565</name>
</gene>
<dbReference type="Proteomes" id="UP000002872">
    <property type="component" value="Unassembled WGS sequence"/>
</dbReference>
<dbReference type="InterPro" id="IPR002219">
    <property type="entry name" value="PKC_DAG/PE"/>
</dbReference>
<dbReference type="PROSITE" id="PS50081">
    <property type="entry name" value="ZF_DAG_PE_2"/>
    <property type="match status" value="1"/>
</dbReference>
<evidence type="ECO:0000256" key="2">
    <source>
        <dbReference type="ARBA" id="ARBA00022833"/>
    </source>
</evidence>
<dbReference type="AlphaFoldDB" id="I3EDD3"/>
<keyword evidence="4" id="KW-0418">Kinase</keyword>